<dbReference type="Proteomes" id="UP000225277">
    <property type="component" value="Unassembled WGS sequence"/>
</dbReference>
<dbReference type="Pfam" id="PF09495">
    <property type="entry name" value="DUF2462"/>
    <property type="match status" value="1"/>
</dbReference>
<sequence length="88" mass="9523">MAQGPAKKPKAPAVKTTQRKQTGNRVIKPKKAVLIKQNTMKKAHSSGLAALTEKSLANKAGHLELLKGGKREKRVAMKEAAEKLAKKK</sequence>
<dbReference type="STRING" id="112498.A0A2D3UWM4"/>
<dbReference type="AlphaFoldDB" id="A0A2D3UWM4"/>
<dbReference type="GeneID" id="35603192"/>
<evidence type="ECO:0000313" key="2">
    <source>
        <dbReference type="EMBL" id="CZT22222.1"/>
    </source>
</evidence>
<feature type="compositionally biased region" description="Polar residues" evidence="1">
    <location>
        <begin position="15"/>
        <end position="24"/>
    </location>
</feature>
<dbReference type="EMBL" id="FJUY01000013">
    <property type="protein sequence ID" value="CZT22222.1"/>
    <property type="molecule type" value="Genomic_DNA"/>
</dbReference>
<proteinExistence type="predicted"/>
<accession>A0A2D3UWM4</accession>
<gene>
    <name evidence="2" type="ORF">RCC_08091</name>
</gene>
<reference evidence="2 3" key="1">
    <citation type="submission" date="2016-03" db="EMBL/GenBank/DDBJ databases">
        <authorList>
            <person name="Ploux O."/>
        </authorList>
    </citation>
    <scope>NUCLEOTIDE SEQUENCE [LARGE SCALE GENOMIC DNA]</scope>
    <source>
        <strain evidence="2 3">URUG2</strain>
    </source>
</reference>
<keyword evidence="3" id="KW-1185">Reference proteome</keyword>
<evidence type="ECO:0000313" key="3">
    <source>
        <dbReference type="Proteomes" id="UP000225277"/>
    </source>
</evidence>
<evidence type="ECO:0000256" key="1">
    <source>
        <dbReference type="SAM" id="MobiDB-lite"/>
    </source>
</evidence>
<dbReference type="OrthoDB" id="5239630at2759"/>
<protein>
    <submittedName>
        <fullName evidence="2">Uncharacterized protein</fullName>
    </submittedName>
</protein>
<feature type="region of interest" description="Disordered" evidence="1">
    <location>
        <begin position="1"/>
        <end position="24"/>
    </location>
</feature>
<organism evidence="2 3">
    <name type="scientific">Ramularia collo-cygni</name>
    <dbReference type="NCBI Taxonomy" id="112498"/>
    <lineage>
        <taxon>Eukaryota</taxon>
        <taxon>Fungi</taxon>
        <taxon>Dikarya</taxon>
        <taxon>Ascomycota</taxon>
        <taxon>Pezizomycotina</taxon>
        <taxon>Dothideomycetes</taxon>
        <taxon>Dothideomycetidae</taxon>
        <taxon>Mycosphaerellales</taxon>
        <taxon>Mycosphaerellaceae</taxon>
        <taxon>Ramularia</taxon>
    </lineage>
</organism>
<name>A0A2D3UWM4_9PEZI</name>
<dbReference type="RefSeq" id="XP_023629111.1">
    <property type="nucleotide sequence ID" value="XM_023773343.1"/>
</dbReference>
<dbReference type="InterPro" id="IPR019034">
    <property type="entry name" value="UPF0390"/>
</dbReference>